<feature type="domain" description="Toc75-like second POTRA" evidence="5">
    <location>
        <begin position="11"/>
        <end position="61"/>
    </location>
</feature>
<sequence length="455" mass="49670">MDSARCNAYAKRSRSLSARLLHKVKERVLKRYPDQGYSFANVVSFGNLNSKELIFEVMEGDITQLVIQFQDKLGNVVEGNTQILVVRIQIPRHLRPGHVLNIQVVHEAVRNIHSLGLFSNIDIMPIPDEKREGGVIVEVKLQEADQKSVEGSADRSIVPDPGGYPSLASSQPSGTISFEHRNIKVFNRSLIGSIATSNFLNPEDDLSFKLEYVHPYLDGVSNLRNRTFKTSIFNSSKLSSVLTGGPGFEEAMAPILMDRAGVKAAITEVLLPNGAINVNGPPTTLSGMGIDRVAFLQGNITQDNTKFVNRAIVGERKIIQVDQCLGIGSNSPLFNRHQLTLTKFIPLRQLEEGPGKPQPPGLVFHGHNRCVGDLPGYDAFSLGGPNYVRYTKGELGATRNIVGAELRVNVKNTQGYAFAEHGNDLGSSKDMKGNPTAAFRREGHGSSYGVGMKLG</sequence>
<dbReference type="InterPro" id="IPR000184">
    <property type="entry name" value="Bac_surfAg_D15"/>
</dbReference>
<evidence type="ECO:0000313" key="8">
    <source>
        <dbReference type="Proteomes" id="UP000434276"/>
    </source>
</evidence>
<keyword evidence="1" id="KW-1002">Plastid outer membrane</keyword>
<evidence type="ECO:0000313" key="7">
    <source>
        <dbReference type="EMBL" id="CAA0268448.1"/>
    </source>
</evidence>
<dbReference type="Proteomes" id="UP000434276">
    <property type="component" value="Unassembled WGS sequence"/>
</dbReference>
<dbReference type="Pfam" id="PF25282">
    <property type="entry name" value="POTRA1_3_Toc75"/>
    <property type="match status" value="1"/>
</dbReference>
<evidence type="ECO:0000256" key="3">
    <source>
        <dbReference type="ARBA" id="ARBA00024013"/>
    </source>
</evidence>
<dbReference type="InterPro" id="IPR057354">
    <property type="entry name" value="POTRA1_3_Toc75"/>
</dbReference>
<evidence type="ECO:0000256" key="2">
    <source>
        <dbReference type="ARBA" id="ARBA00023136"/>
    </source>
</evidence>
<gene>
    <name evidence="7" type="ORF">C24_LOCUS3476</name>
</gene>
<dbReference type="InterPro" id="IPR039910">
    <property type="entry name" value="D15-like"/>
</dbReference>
<evidence type="ECO:0000259" key="4">
    <source>
        <dbReference type="Pfam" id="PF01103"/>
    </source>
</evidence>
<reference evidence="7 8" key="1">
    <citation type="submission" date="2019-12" db="EMBL/GenBank/DDBJ databases">
        <authorList>
            <person name="Jiao W.-B."/>
            <person name="Schneeberger K."/>
        </authorList>
    </citation>
    <scope>NUCLEOTIDE SEQUENCE [LARGE SCALE GENOMIC DNA]</scope>
    <source>
        <strain evidence="8">cv. C24</strain>
    </source>
</reference>
<dbReference type="PANTHER" id="PTHR12815:SF42">
    <property type="entry name" value="BACTERIAL SURFACE ANTIGEN (D15) DOMAIN-CONTAINING PROTEIN"/>
    <property type="match status" value="1"/>
</dbReference>
<dbReference type="OrthoDB" id="10306219at2759"/>
<name>A0A5S9WM32_ARATH</name>
<keyword evidence="2" id="KW-0472">Membrane</keyword>
<evidence type="ECO:0000259" key="6">
    <source>
        <dbReference type="Pfam" id="PF25282"/>
    </source>
</evidence>
<proteinExistence type="predicted"/>
<dbReference type="AlphaFoldDB" id="A0A5S9WM32"/>
<dbReference type="Gene3D" id="2.40.160.50">
    <property type="entry name" value="membrane protein fhac: a member of the omp85/tpsb transporter family"/>
    <property type="match status" value="1"/>
</dbReference>
<feature type="domain" description="Toc75-like POTRA" evidence="6">
    <location>
        <begin position="62"/>
        <end position="143"/>
    </location>
</feature>
<dbReference type="ExpressionAtlas" id="A0A5S9WM32">
    <property type="expression patterns" value="baseline and differential"/>
</dbReference>
<feature type="domain" description="Bacterial surface antigen (D15)" evidence="4">
    <location>
        <begin position="201"/>
        <end position="453"/>
    </location>
</feature>
<accession>A0A5S9WM32</accession>
<protein>
    <submittedName>
        <fullName evidence="7">Uncharacterized protein</fullName>
    </submittedName>
</protein>
<evidence type="ECO:0000256" key="1">
    <source>
        <dbReference type="ARBA" id="ARBA00022805"/>
    </source>
</evidence>
<dbReference type="GO" id="GO:0009707">
    <property type="term" value="C:chloroplast outer membrane"/>
    <property type="evidence" value="ECO:0007669"/>
    <property type="project" value="UniProtKB-SubCell"/>
</dbReference>
<dbReference type="InterPro" id="IPR057355">
    <property type="entry name" value="POTRA2_Toc75"/>
</dbReference>
<organism evidence="7 8">
    <name type="scientific">Arabidopsis thaliana</name>
    <name type="common">Mouse-ear cress</name>
    <dbReference type="NCBI Taxonomy" id="3702"/>
    <lineage>
        <taxon>Eukaryota</taxon>
        <taxon>Viridiplantae</taxon>
        <taxon>Streptophyta</taxon>
        <taxon>Embryophyta</taxon>
        <taxon>Tracheophyta</taxon>
        <taxon>Spermatophyta</taxon>
        <taxon>Magnoliopsida</taxon>
        <taxon>eudicotyledons</taxon>
        <taxon>Gunneridae</taxon>
        <taxon>Pentapetalae</taxon>
        <taxon>rosids</taxon>
        <taxon>malvids</taxon>
        <taxon>Brassicales</taxon>
        <taxon>Brassicaceae</taxon>
        <taxon>Camelineae</taxon>
        <taxon>Arabidopsis</taxon>
    </lineage>
</organism>
<evidence type="ECO:0000259" key="5">
    <source>
        <dbReference type="Pfam" id="PF25280"/>
    </source>
</evidence>
<comment type="subcellular location">
    <subcellularLocation>
        <location evidence="3">Plastid</location>
        <location evidence="3">Chloroplast outer membrane</location>
    </subcellularLocation>
</comment>
<dbReference type="EMBL" id="CACSHJ010000087">
    <property type="protein sequence ID" value="CAA0268448.1"/>
    <property type="molecule type" value="Genomic_DNA"/>
</dbReference>
<dbReference type="PANTHER" id="PTHR12815">
    <property type="entry name" value="SORTING AND ASSEMBLY MACHINERY SAMM50 PROTEIN FAMILY MEMBER"/>
    <property type="match status" value="1"/>
</dbReference>
<dbReference type="Pfam" id="PF01103">
    <property type="entry name" value="Omp85"/>
    <property type="match status" value="1"/>
</dbReference>
<keyword evidence="1" id="KW-0934">Plastid</keyword>
<dbReference type="Pfam" id="PF25280">
    <property type="entry name" value="POTRA2_Toc75"/>
    <property type="match status" value="1"/>
</dbReference>
<dbReference type="Gene3D" id="3.10.20.310">
    <property type="entry name" value="membrane protein fhac"/>
    <property type="match status" value="1"/>
</dbReference>